<dbReference type="Gene3D" id="3.40.50.300">
    <property type="entry name" value="P-loop containing nucleotide triphosphate hydrolases"/>
    <property type="match status" value="1"/>
</dbReference>
<dbReference type="AlphaFoldDB" id="A0A1I3MJE3"/>
<dbReference type="SUPFAM" id="SSF52540">
    <property type="entry name" value="P-loop containing nucleoside triphosphate hydrolases"/>
    <property type="match status" value="1"/>
</dbReference>
<protein>
    <recommendedName>
        <fullName evidence="3">Shikimate kinase</fullName>
    </recommendedName>
</protein>
<accession>A0A1I3MJE3</accession>
<evidence type="ECO:0000313" key="1">
    <source>
        <dbReference type="EMBL" id="SFI97127.1"/>
    </source>
</evidence>
<name>A0A1I3MJE3_9ACTN</name>
<dbReference type="EMBL" id="FOQG01000015">
    <property type="protein sequence ID" value="SFI97127.1"/>
    <property type="molecule type" value="Genomic_DNA"/>
</dbReference>
<keyword evidence="2" id="KW-1185">Reference proteome</keyword>
<reference evidence="1 2" key="1">
    <citation type="submission" date="2016-10" db="EMBL/GenBank/DDBJ databases">
        <authorList>
            <person name="de Groot N.N."/>
        </authorList>
    </citation>
    <scope>NUCLEOTIDE SEQUENCE [LARGE SCALE GENOMIC DNA]</scope>
    <source>
        <strain evidence="1 2">CGMCC 1.11156</strain>
    </source>
</reference>
<evidence type="ECO:0000313" key="2">
    <source>
        <dbReference type="Proteomes" id="UP000198649"/>
    </source>
</evidence>
<sequence>MNSAQDAGELMVVIGPPAVGKMTVGRAICAASDFRLFHNHHVIEPLADVFGFASPAFEALKDDLRVRVIEAAAEHGVRLVFTFVWPVEDPDDAATVRRYLTPYVDRGLRITFVELYAGLETRLVRNVQPDRVAAKPTKADLVWSDAHVRESHATQRLNTDPDDPTTPADTVLRDFAHLRLDNTDLSPDQVAEQVLAWRASLDDGN</sequence>
<dbReference type="InterPro" id="IPR027417">
    <property type="entry name" value="P-loop_NTPase"/>
</dbReference>
<proteinExistence type="predicted"/>
<gene>
    <name evidence="1" type="ORF">SAMN05216561_115116</name>
</gene>
<evidence type="ECO:0008006" key="3">
    <source>
        <dbReference type="Google" id="ProtNLM"/>
    </source>
</evidence>
<dbReference type="RefSeq" id="WP_246166439.1">
    <property type="nucleotide sequence ID" value="NZ_BKAF01000023.1"/>
</dbReference>
<dbReference type="Proteomes" id="UP000198649">
    <property type="component" value="Unassembled WGS sequence"/>
</dbReference>
<dbReference type="STRING" id="1005945.SAMN05216561_115116"/>
<organism evidence="1 2">
    <name type="scientific">Nocardioides psychrotolerans</name>
    <dbReference type="NCBI Taxonomy" id="1005945"/>
    <lineage>
        <taxon>Bacteria</taxon>
        <taxon>Bacillati</taxon>
        <taxon>Actinomycetota</taxon>
        <taxon>Actinomycetes</taxon>
        <taxon>Propionibacteriales</taxon>
        <taxon>Nocardioidaceae</taxon>
        <taxon>Nocardioides</taxon>
    </lineage>
</organism>